<proteinExistence type="predicted"/>
<name>A0AAU7PI31_9CAUD</name>
<reference evidence="1" key="1">
    <citation type="submission" date="2024-05" db="EMBL/GenBank/DDBJ databases">
        <authorList>
            <person name="Badawy S."/>
            <person name="Skurnik M."/>
        </authorList>
    </citation>
    <scope>NUCLEOTIDE SEQUENCE</scope>
</reference>
<accession>A0AAU7PI31</accession>
<sequence length="101" mass="11345">MDADKSNSILIDVQTKLLDVMEIIKDLPQGYQFKVREMLSCAETVVSMYNDVQHGIIPEILQDGLNINTKIPAQEPEEVVQSEPEPPIRKVLDLSGIKINI</sequence>
<evidence type="ECO:0000313" key="1">
    <source>
        <dbReference type="EMBL" id="XBS49554.1"/>
    </source>
</evidence>
<protein>
    <submittedName>
        <fullName evidence="1">Uncharacterized protein</fullName>
    </submittedName>
</protein>
<dbReference type="EMBL" id="PP777464">
    <property type="protein sequence ID" value="XBS49554.1"/>
    <property type="molecule type" value="Genomic_DNA"/>
</dbReference>
<organism evidence="1">
    <name type="scientific">Escherichia phage fEgEco12</name>
    <dbReference type="NCBI Taxonomy" id="3158837"/>
    <lineage>
        <taxon>Viruses</taxon>
        <taxon>Duplodnaviria</taxon>
        <taxon>Heunggongvirae</taxon>
        <taxon>Uroviricota</taxon>
        <taxon>Caudoviricetes</taxon>
    </lineage>
</organism>